<dbReference type="EMBL" id="FZMO01000003">
    <property type="protein sequence ID" value="SNQ45516.1"/>
    <property type="molecule type" value="Genomic_DNA"/>
</dbReference>
<sequence length="79" mass="8313">MTRHRGMASVAWRLAIRCVLGAFVGNAIVRIFDALGGPFDAVVARVIVITFGVVCGLTMVAAGDYARRPPDTAGDVEHG</sequence>
<name>A0A2I2KIM9_9ACTN</name>
<protein>
    <submittedName>
        <fullName evidence="2">Uncharacterized protein</fullName>
    </submittedName>
</protein>
<organism evidence="2 3">
    <name type="scientific">Frankia canadensis</name>
    <dbReference type="NCBI Taxonomy" id="1836972"/>
    <lineage>
        <taxon>Bacteria</taxon>
        <taxon>Bacillati</taxon>
        <taxon>Actinomycetota</taxon>
        <taxon>Actinomycetes</taxon>
        <taxon>Frankiales</taxon>
        <taxon>Frankiaceae</taxon>
        <taxon>Frankia</taxon>
    </lineage>
</organism>
<dbReference type="AlphaFoldDB" id="A0A2I2KIM9"/>
<keyword evidence="1" id="KW-1133">Transmembrane helix</keyword>
<evidence type="ECO:0000256" key="1">
    <source>
        <dbReference type="SAM" id="Phobius"/>
    </source>
</evidence>
<feature type="transmembrane region" description="Helical" evidence="1">
    <location>
        <begin position="12"/>
        <end position="32"/>
    </location>
</feature>
<proteinExistence type="predicted"/>
<feature type="transmembrane region" description="Helical" evidence="1">
    <location>
        <begin position="44"/>
        <end position="62"/>
    </location>
</feature>
<evidence type="ECO:0000313" key="3">
    <source>
        <dbReference type="Proteomes" id="UP000234331"/>
    </source>
</evidence>
<dbReference type="OrthoDB" id="9964165at2"/>
<evidence type="ECO:0000313" key="2">
    <source>
        <dbReference type="EMBL" id="SNQ45516.1"/>
    </source>
</evidence>
<keyword evidence="3" id="KW-1185">Reference proteome</keyword>
<dbReference type="Proteomes" id="UP000234331">
    <property type="component" value="Unassembled WGS sequence"/>
</dbReference>
<accession>A0A2I2KIM9</accession>
<reference evidence="2 3" key="1">
    <citation type="submission" date="2017-06" db="EMBL/GenBank/DDBJ databases">
        <authorList>
            <person name="Kim H.J."/>
            <person name="Triplett B.A."/>
        </authorList>
    </citation>
    <scope>NUCLEOTIDE SEQUENCE [LARGE SCALE GENOMIC DNA]</scope>
    <source>
        <strain evidence="2">FRACA_ARgP5</strain>
    </source>
</reference>
<dbReference type="RefSeq" id="WP_133150533.1">
    <property type="nucleotide sequence ID" value="NZ_FZMO01000003.1"/>
</dbReference>
<gene>
    <name evidence="2" type="ORF">FRACA_1000016</name>
</gene>
<keyword evidence="1" id="KW-0472">Membrane</keyword>
<keyword evidence="1" id="KW-0812">Transmembrane</keyword>